<gene>
    <name evidence="5" type="ORF">HT134_34485</name>
</gene>
<dbReference type="Pfam" id="PF12833">
    <property type="entry name" value="HTH_18"/>
    <property type="match status" value="1"/>
</dbReference>
<dbReference type="CDD" id="cd03137">
    <property type="entry name" value="GATase1_AraC_1"/>
    <property type="match status" value="1"/>
</dbReference>
<dbReference type="Pfam" id="PF01965">
    <property type="entry name" value="DJ-1_PfpI"/>
    <property type="match status" value="1"/>
</dbReference>
<dbReference type="PANTHER" id="PTHR43130">
    <property type="entry name" value="ARAC-FAMILY TRANSCRIPTIONAL REGULATOR"/>
    <property type="match status" value="1"/>
</dbReference>
<dbReference type="SUPFAM" id="SSF52317">
    <property type="entry name" value="Class I glutamine amidotransferase-like"/>
    <property type="match status" value="1"/>
</dbReference>
<dbReference type="InterPro" id="IPR029062">
    <property type="entry name" value="Class_I_gatase-like"/>
</dbReference>
<dbReference type="Gene3D" id="3.40.50.880">
    <property type="match status" value="1"/>
</dbReference>
<dbReference type="SUPFAM" id="SSF46689">
    <property type="entry name" value="Homeodomain-like"/>
    <property type="match status" value="2"/>
</dbReference>
<dbReference type="PROSITE" id="PS00041">
    <property type="entry name" value="HTH_ARAC_FAMILY_1"/>
    <property type="match status" value="1"/>
</dbReference>
<dbReference type="PROSITE" id="PS01124">
    <property type="entry name" value="HTH_ARAC_FAMILY_2"/>
    <property type="match status" value="1"/>
</dbReference>
<proteinExistence type="predicted"/>
<evidence type="ECO:0000256" key="2">
    <source>
        <dbReference type="ARBA" id="ARBA00023125"/>
    </source>
</evidence>
<organism evidence="5 6">
    <name type="scientific">Nonomuraea rhodomycinica</name>
    <dbReference type="NCBI Taxonomy" id="1712872"/>
    <lineage>
        <taxon>Bacteria</taxon>
        <taxon>Bacillati</taxon>
        <taxon>Actinomycetota</taxon>
        <taxon>Actinomycetes</taxon>
        <taxon>Streptosporangiales</taxon>
        <taxon>Streptosporangiaceae</taxon>
        <taxon>Nonomuraea</taxon>
    </lineage>
</organism>
<keyword evidence="1" id="KW-0805">Transcription regulation</keyword>
<dbReference type="PANTHER" id="PTHR43130:SF3">
    <property type="entry name" value="HTH-TYPE TRANSCRIPTIONAL REGULATOR RV1931C"/>
    <property type="match status" value="1"/>
</dbReference>
<dbReference type="GO" id="GO:0043565">
    <property type="term" value="F:sequence-specific DNA binding"/>
    <property type="evidence" value="ECO:0007669"/>
    <property type="project" value="InterPro"/>
</dbReference>
<dbReference type="EMBL" id="JABWGO010000011">
    <property type="protein sequence ID" value="NUW45194.1"/>
    <property type="molecule type" value="Genomic_DNA"/>
</dbReference>
<dbReference type="GO" id="GO:0003700">
    <property type="term" value="F:DNA-binding transcription factor activity"/>
    <property type="evidence" value="ECO:0007669"/>
    <property type="project" value="InterPro"/>
</dbReference>
<evidence type="ECO:0000313" key="5">
    <source>
        <dbReference type="EMBL" id="NUW45194.1"/>
    </source>
</evidence>
<dbReference type="InterPro" id="IPR002818">
    <property type="entry name" value="DJ-1/PfpI"/>
</dbReference>
<dbReference type="SMART" id="SM00342">
    <property type="entry name" value="HTH_ARAC"/>
    <property type="match status" value="1"/>
</dbReference>
<dbReference type="InterPro" id="IPR018060">
    <property type="entry name" value="HTH_AraC"/>
</dbReference>
<evidence type="ECO:0000256" key="3">
    <source>
        <dbReference type="ARBA" id="ARBA00023163"/>
    </source>
</evidence>
<protein>
    <submittedName>
        <fullName evidence="5">Helix-turn-helix domain-containing protein</fullName>
    </submittedName>
</protein>
<dbReference type="Proteomes" id="UP000546126">
    <property type="component" value="Unassembled WGS sequence"/>
</dbReference>
<sequence length="326" mass="34988">MHRVAVLALDGVIPFELSIPSRIFATARGPAGEPLYDVVTCTLDGGPVRTAADFTIAAAYDAGVLATADTVVLPAADAHAAITGPESLRPELLDALSRMRPGTRAVSICVATFVLAAAGLLDGRPATTHWKHAERFARLFPRVRMDAGVLFVDDGDVLTSAGASSGVDLCLHLVRRDHGSEVANQVARSCVVPPWRDGGQAQYIEHPVPEPSTAGTAPTRAWALSRLAEPLQLADLARHAGMSRRTFTRRFREEVGTSPGQWLTRQRVELARRLLESSDLPMEGVAGRAGFGTAASFRRHLHAALGVSPHAYRRTFRAMREEPAEA</sequence>
<evidence type="ECO:0000313" key="6">
    <source>
        <dbReference type="Proteomes" id="UP000546126"/>
    </source>
</evidence>
<dbReference type="Gene3D" id="1.10.10.60">
    <property type="entry name" value="Homeodomain-like"/>
    <property type="match status" value="1"/>
</dbReference>
<dbReference type="AlphaFoldDB" id="A0A7Y6IVJ7"/>
<feature type="domain" description="HTH araC/xylS-type" evidence="4">
    <location>
        <begin position="217"/>
        <end position="315"/>
    </location>
</feature>
<comment type="caution">
    <text evidence="5">The sequence shown here is derived from an EMBL/GenBank/DDBJ whole genome shotgun (WGS) entry which is preliminary data.</text>
</comment>
<evidence type="ECO:0000259" key="4">
    <source>
        <dbReference type="PROSITE" id="PS01124"/>
    </source>
</evidence>
<reference evidence="5 6" key="1">
    <citation type="submission" date="2020-06" db="EMBL/GenBank/DDBJ databases">
        <authorList>
            <person name="Chanama M."/>
        </authorList>
    </citation>
    <scope>NUCLEOTIDE SEQUENCE [LARGE SCALE GENOMIC DNA]</scope>
    <source>
        <strain evidence="5 6">TBRC6557</strain>
    </source>
</reference>
<keyword evidence="6" id="KW-1185">Reference proteome</keyword>
<dbReference type="InterPro" id="IPR052158">
    <property type="entry name" value="INH-QAR"/>
</dbReference>
<dbReference type="InterPro" id="IPR018062">
    <property type="entry name" value="HTH_AraC-typ_CS"/>
</dbReference>
<evidence type="ECO:0000256" key="1">
    <source>
        <dbReference type="ARBA" id="ARBA00023015"/>
    </source>
</evidence>
<keyword evidence="2" id="KW-0238">DNA-binding</keyword>
<dbReference type="InterPro" id="IPR009057">
    <property type="entry name" value="Homeodomain-like_sf"/>
</dbReference>
<dbReference type="RefSeq" id="WP_175604676.1">
    <property type="nucleotide sequence ID" value="NZ_JABWGO010000011.1"/>
</dbReference>
<name>A0A7Y6IVJ7_9ACTN</name>
<keyword evidence="3" id="KW-0804">Transcription</keyword>
<accession>A0A7Y6IVJ7</accession>